<dbReference type="Pfam" id="PF06978">
    <property type="entry name" value="POP1_N"/>
    <property type="match status" value="1"/>
</dbReference>
<protein>
    <recommendedName>
        <fullName evidence="10">Pop1 N-terminal domain-containing protein</fullName>
    </recommendedName>
</protein>
<feature type="region of interest" description="Disordered" evidence="4">
    <location>
        <begin position="764"/>
        <end position="813"/>
    </location>
</feature>
<dbReference type="InterPro" id="IPR055079">
    <property type="entry name" value="POP1_C"/>
</dbReference>
<gene>
    <name evidence="8" type="ORF">DL762_004672</name>
</gene>
<evidence type="ECO:0000259" key="5">
    <source>
        <dbReference type="Pfam" id="PF06978"/>
    </source>
</evidence>
<evidence type="ECO:0000256" key="4">
    <source>
        <dbReference type="SAM" id="MobiDB-lite"/>
    </source>
</evidence>
<dbReference type="Pfam" id="PF22770">
    <property type="entry name" value="POP1_C"/>
    <property type="match status" value="1"/>
</dbReference>
<sequence length="913" mass="102349">MPPKRPPEEALAASSNKKTKTNNNGPPASRQQQPKNGKQSNSASNKLGKGAQLFDNRAANRERTREIRSIAVQKSDAAPKDGELNVQSFLNARGFELNALDESMRRTRTNRTSRAFQRVPITLRRRAGAHNHKRVPKRLQNRAKREMEQDNTPTVNSRTRKSSSTRSRLRAETAKRLGVLAKRKRLRKLEKAGLDKETITVRTARPKIRRNALNKLPVTATRYRKRQLAKTWLPTHLWHTKRARMTDPEEPLWRFAIPLTPTAKCYRPTHRIQWEKGAMAWDMSYMSTASLSGPMNSVRNVLKALGLTHENLWNEKGARWRNGAMHWTCTLSRRRQGTTHVIGPATIIWNPEIKTDNVESSKDFRRVFLRLHPSAFLETFDELLRLVKKQNPRAYVEDFRHEIGSIEITGPDSTEALLGILKPYSSKVESKQPHAAKFEKLAGCRDPASLPPGSLLGFSILDPRLCYPPQKMPPAKPDIDILGDFHRDPHVAPFQLFDRDARFKASQLPSQKSLSRRKGRGAPGARLEATADDPPIPVILLASRHPTDSQIPGTWTLMLPWKCVLPVWYSLMHYPLSSGGNPLFGGLDEIRQLSFERGLPWFPGDMPGTEAGNAWEMDQRLSRQKKWERRPKGKRVNYETVDLGVGRKGEIGVGWNCDYELLVKLKKNMDRHSGEQGDVIMAEDGTQATPDPEATEKGKTTEPNNPLGTLIYLPKVSFNAHLSPKSEPLAPTSVITVHIKFLSRGTPSTCARIYRLPDEPKAAVSTQAEVSATDPPCPPKVDDGRLPPDLRGQWLAQKPRKQKKPHARGTVDLETRTRMLARELLGPRPAAETLDGNHHPLCPDAADLVGFVTTGGFNLRDGRGTAVGTLSARAAADELRRYGVGNRDHPAARLCVVRNAGESVGRLAKWELV</sequence>
<feature type="domain" description="Pop1 N-terminal" evidence="5">
    <location>
        <begin position="89"/>
        <end position="293"/>
    </location>
</feature>
<comment type="caution">
    <text evidence="8">The sequence shown here is derived from an EMBL/GenBank/DDBJ whole genome shotgun (WGS) entry which is preliminary data.</text>
</comment>
<evidence type="ECO:0000256" key="2">
    <source>
        <dbReference type="ARBA" id="ARBA00022694"/>
    </source>
</evidence>
<organism evidence="8 9">
    <name type="scientific">Monosporascus cannonballus</name>
    <dbReference type="NCBI Taxonomy" id="155416"/>
    <lineage>
        <taxon>Eukaryota</taxon>
        <taxon>Fungi</taxon>
        <taxon>Dikarya</taxon>
        <taxon>Ascomycota</taxon>
        <taxon>Pezizomycotina</taxon>
        <taxon>Sordariomycetes</taxon>
        <taxon>Xylariomycetidae</taxon>
        <taxon>Xylariales</taxon>
        <taxon>Xylariales incertae sedis</taxon>
        <taxon>Monosporascus</taxon>
    </lineage>
</organism>
<evidence type="ECO:0000259" key="7">
    <source>
        <dbReference type="Pfam" id="PF22770"/>
    </source>
</evidence>
<evidence type="ECO:0000256" key="3">
    <source>
        <dbReference type="ARBA" id="ARBA00023242"/>
    </source>
</evidence>
<dbReference type="Proteomes" id="UP000294003">
    <property type="component" value="Unassembled WGS sequence"/>
</dbReference>
<feature type="region of interest" description="Disordered" evidence="4">
    <location>
        <begin position="140"/>
        <end position="170"/>
    </location>
</feature>
<feature type="compositionally biased region" description="Polar residues" evidence="4">
    <location>
        <begin position="25"/>
        <end position="45"/>
    </location>
</feature>
<dbReference type="EMBL" id="QJNS01000113">
    <property type="protein sequence ID" value="RYO86585.1"/>
    <property type="molecule type" value="Genomic_DNA"/>
</dbReference>
<evidence type="ECO:0000313" key="8">
    <source>
        <dbReference type="EMBL" id="RYO86585.1"/>
    </source>
</evidence>
<proteinExistence type="predicted"/>
<feature type="region of interest" description="Disordered" evidence="4">
    <location>
        <begin position="505"/>
        <end position="529"/>
    </location>
</feature>
<keyword evidence="3" id="KW-0539">Nucleus</keyword>
<evidence type="ECO:0000256" key="1">
    <source>
        <dbReference type="ARBA" id="ARBA00004123"/>
    </source>
</evidence>
<name>A0ABY0H7F7_9PEZI</name>
<dbReference type="PANTHER" id="PTHR22731">
    <property type="entry name" value="RIBONUCLEASES P/MRP PROTEIN SUBUNIT POP1"/>
    <property type="match status" value="1"/>
</dbReference>
<dbReference type="InterPro" id="IPR039182">
    <property type="entry name" value="Pop1"/>
</dbReference>
<keyword evidence="9" id="KW-1185">Reference proteome</keyword>
<dbReference type="PANTHER" id="PTHR22731:SF3">
    <property type="entry name" value="RIBONUCLEASES P_MRP PROTEIN SUBUNIT POP1"/>
    <property type="match status" value="1"/>
</dbReference>
<feature type="region of interest" description="Disordered" evidence="4">
    <location>
        <begin position="1"/>
        <end position="62"/>
    </location>
</feature>
<dbReference type="Pfam" id="PF08170">
    <property type="entry name" value="POPLD"/>
    <property type="match status" value="1"/>
</dbReference>
<dbReference type="InterPro" id="IPR009723">
    <property type="entry name" value="Pop1_N"/>
</dbReference>
<reference evidence="8 9" key="1">
    <citation type="submission" date="2018-06" db="EMBL/GenBank/DDBJ databases">
        <title>Complete Genomes of Monosporascus.</title>
        <authorList>
            <person name="Robinson A.J."/>
            <person name="Natvig D.O."/>
        </authorList>
    </citation>
    <scope>NUCLEOTIDE SEQUENCE [LARGE SCALE GENOMIC DNA]</scope>
    <source>
        <strain evidence="8 9">CBS 609.92</strain>
    </source>
</reference>
<feature type="domain" description="POP1 C-terminal" evidence="7">
    <location>
        <begin position="734"/>
        <end position="912"/>
    </location>
</feature>
<evidence type="ECO:0000259" key="6">
    <source>
        <dbReference type="Pfam" id="PF08170"/>
    </source>
</evidence>
<feature type="region of interest" description="Disordered" evidence="4">
    <location>
        <begin position="682"/>
        <end position="706"/>
    </location>
</feature>
<dbReference type="InterPro" id="IPR012590">
    <property type="entry name" value="POPLD_dom"/>
</dbReference>
<evidence type="ECO:0000313" key="9">
    <source>
        <dbReference type="Proteomes" id="UP000294003"/>
    </source>
</evidence>
<keyword evidence="2" id="KW-0819">tRNA processing</keyword>
<comment type="subcellular location">
    <subcellularLocation>
        <location evidence="1">Nucleus</location>
    </subcellularLocation>
</comment>
<feature type="compositionally biased region" description="Basic residues" evidence="4">
    <location>
        <begin position="798"/>
        <end position="807"/>
    </location>
</feature>
<accession>A0ABY0H7F7</accession>
<evidence type="ECO:0008006" key="10">
    <source>
        <dbReference type="Google" id="ProtNLM"/>
    </source>
</evidence>
<feature type="domain" description="POPLD" evidence="6">
    <location>
        <begin position="554"/>
        <end position="659"/>
    </location>
</feature>